<dbReference type="Proteomes" id="UP000250235">
    <property type="component" value="Unassembled WGS sequence"/>
</dbReference>
<feature type="compositionally biased region" description="Basic and acidic residues" evidence="1">
    <location>
        <begin position="96"/>
        <end position="109"/>
    </location>
</feature>
<reference evidence="2 3" key="1">
    <citation type="journal article" date="2015" name="Proc. Natl. Acad. Sci. U.S.A.">
        <title>The resurrection genome of Boea hygrometrica: A blueprint for survival of dehydration.</title>
        <authorList>
            <person name="Xiao L."/>
            <person name="Yang G."/>
            <person name="Zhang L."/>
            <person name="Yang X."/>
            <person name="Zhao S."/>
            <person name="Ji Z."/>
            <person name="Zhou Q."/>
            <person name="Hu M."/>
            <person name="Wang Y."/>
            <person name="Chen M."/>
            <person name="Xu Y."/>
            <person name="Jin H."/>
            <person name="Xiao X."/>
            <person name="Hu G."/>
            <person name="Bao F."/>
            <person name="Hu Y."/>
            <person name="Wan P."/>
            <person name="Li L."/>
            <person name="Deng X."/>
            <person name="Kuang T."/>
            <person name="Xiang C."/>
            <person name="Zhu J.K."/>
            <person name="Oliver M.J."/>
            <person name="He Y."/>
        </authorList>
    </citation>
    <scope>NUCLEOTIDE SEQUENCE [LARGE SCALE GENOMIC DNA]</scope>
    <source>
        <strain evidence="3">cv. XS01</strain>
    </source>
</reference>
<feature type="region of interest" description="Disordered" evidence="1">
    <location>
        <begin position="74"/>
        <end position="109"/>
    </location>
</feature>
<keyword evidence="3" id="KW-1185">Reference proteome</keyword>
<organism evidence="2 3">
    <name type="scientific">Dorcoceras hygrometricum</name>
    <dbReference type="NCBI Taxonomy" id="472368"/>
    <lineage>
        <taxon>Eukaryota</taxon>
        <taxon>Viridiplantae</taxon>
        <taxon>Streptophyta</taxon>
        <taxon>Embryophyta</taxon>
        <taxon>Tracheophyta</taxon>
        <taxon>Spermatophyta</taxon>
        <taxon>Magnoliopsida</taxon>
        <taxon>eudicotyledons</taxon>
        <taxon>Gunneridae</taxon>
        <taxon>Pentapetalae</taxon>
        <taxon>asterids</taxon>
        <taxon>lamiids</taxon>
        <taxon>Lamiales</taxon>
        <taxon>Gesneriaceae</taxon>
        <taxon>Didymocarpoideae</taxon>
        <taxon>Trichosporeae</taxon>
        <taxon>Loxocarpinae</taxon>
        <taxon>Dorcoceras</taxon>
    </lineage>
</organism>
<gene>
    <name evidence="2" type="ORF">F511_13124</name>
</gene>
<evidence type="ECO:0000313" key="3">
    <source>
        <dbReference type="Proteomes" id="UP000250235"/>
    </source>
</evidence>
<feature type="compositionally biased region" description="Gly residues" evidence="1">
    <location>
        <begin position="1"/>
        <end position="11"/>
    </location>
</feature>
<evidence type="ECO:0000256" key="1">
    <source>
        <dbReference type="SAM" id="MobiDB-lite"/>
    </source>
</evidence>
<name>A0A2Z7CX73_9LAMI</name>
<dbReference type="EMBL" id="KQ991572">
    <property type="protein sequence ID" value="KZV51712.1"/>
    <property type="molecule type" value="Genomic_DNA"/>
</dbReference>
<dbReference type="AlphaFoldDB" id="A0A2Z7CX73"/>
<accession>A0A2Z7CX73</accession>
<proteinExistence type="predicted"/>
<evidence type="ECO:0000313" key="2">
    <source>
        <dbReference type="EMBL" id="KZV51712.1"/>
    </source>
</evidence>
<feature type="compositionally biased region" description="Polar residues" evidence="1">
    <location>
        <begin position="26"/>
        <end position="36"/>
    </location>
</feature>
<feature type="region of interest" description="Disordered" evidence="1">
    <location>
        <begin position="1"/>
        <end position="61"/>
    </location>
</feature>
<protein>
    <submittedName>
        <fullName evidence="2">Myosin-17-like</fullName>
    </submittedName>
</protein>
<sequence>MESGIGDGNDGGDQSNRGGTVAGAVQLQTGNTTTEGSGRDLKKRRKDKSVGVARPAGALREKLDQLENSVLAVEQEMSDEKKSDSEVETTEAQSAVEKEKSVSPKREEM</sequence>